<proteinExistence type="predicted"/>
<protein>
    <submittedName>
        <fullName evidence="2">Uncharacterized protein</fullName>
    </submittedName>
</protein>
<evidence type="ECO:0000313" key="3">
    <source>
        <dbReference type="Proteomes" id="UP000886653"/>
    </source>
</evidence>
<dbReference type="Proteomes" id="UP000886653">
    <property type="component" value="Unassembled WGS sequence"/>
</dbReference>
<evidence type="ECO:0000256" key="1">
    <source>
        <dbReference type="SAM" id="MobiDB-lite"/>
    </source>
</evidence>
<feature type="region of interest" description="Disordered" evidence="1">
    <location>
        <begin position="62"/>
        <end position="84"/>
    </location>
</feature>
<organism evidence="2 3">
    <name type="scientific">Cronartium quercuum f. sp. fusiforme G11</name>
    <dbReference type="NCBI Taxonomy" id="708437"/>
    <lineage>
        <taxon>Eukaryota</taxon>
        <taxon>Fungi</taxon>
        <taxon>Dikarya</taxon>
        <taxon>Basidiomycota</taxon>
        <taxon>Pucciniomycotina</taxon>
        <taxon>Pucciniomycetes</taxon>
        <taxon>Pucciniales</taxon>
        <taxon>Coleosporiaceae</taxon>
        <taxon>Cronartium</taxon>
    </lineage>
</organism>
<reference evidence="2" key="1">
    <citation type="submission" date="2013-11" db="EMBL/GenBank/DDBJ databases">
        <title>Genome sequence of the fusiform rust pathogen reveals effectors for host alternation and coevolution with pine.</title>
        <authorList>
            <consortium name="DOE Joint Genome Institute"/>
            <person name="Smith K."/>
            <person name="Pendleton A."/>
            <person name="Kubisiak T."/>
            <person name="Anderson C."/>
            <person name="Salamov A."/>
            <person name="Aerts A."/>
            <person name="Riley R."/>
            <person name="Clum A."/>
            <person name="Lindquist E."/>
            <person name="Ence D."/>
            <person name="Campbell M."/>
            <person name="Kronenberg Z."/>
            <person name="Feau N."/>
            <person name="Dhillon B."/>
            <person name="Hamelin R."/>
            <person name="Burleigh J."/>
            <person name="Smith J."/>
            <person name="Yandell M."/>
            <person name="Nelson C."/>
            <person name="Grigoriev I."/>
            <person name="Davis J."/>
        </authorList>
    </citation>
    <scope>NUCLEOTIDE SEQUENCE</scope>
    <source>
        <strain evidence="2">G11</strain>
    </source>
</reference>
<dbReference type="AlphaFoldDB" id="A0A9P6N4Q3"/>
<keyword evidence="3" id="KW-1185">Reference proteome</keyword>
<gene>
    <name evidence="2" type="ORF">CROQUDRAFT_102522</name>
</gene>
<comment type="caution">
    <text evidence="2">The sequence shown here is derived from an EMBL/GenBank/DDBJ whole genome shotgun (WGS) entry which is preliminary data.</text>
</comment>
<evidence type="ECO:0000313" key="2">
    <source>
        <dbReference type="EMBL" id="KAG0138945.1"/>
    </source>
</evidence>
<name>A0A9P6N4Q3_9BASI</name>
<sequence length="84" mass="9392">MVDPPSVGAVLWLPELNQVFGRLETRWPQGLLELLLTWYETRHDLPGLTGFFTARVHPVLVQGKDQGGPGENLAETEQVKGRLD</sequence>
<dbReference type="EMBL" id="MU168116">
    <property type="protein sequence ID" value="KAG0138945.1"/>
    <property type="molecule type" value="Genomic_DNA"/>
</dbReference>
<accession>A0A9P6N4Q3</accession>